<feature type="region of interest" description="Disordered" evidence="8">
    <location>
        <begin position="1156"/>
        <end position="1193"/>
    </location>
</feature>
<accession>A0A914YEX7</accession>
<dbReference type="PROSITE" id="PS50014">
    <property type="entry name" value="BROMODOMAIN_2"/>
    <property type="match status" value="2"/>
</dbReference>
<evidence type="ECO:0000256" key="6">
    <source>
        <dbReference type="ARBA" id="ARBA00023242"/>
    </source>
</evidence>
<dbReference type="InterPro" id="IPR040240">
    <property type="entry name" value="TAF1"/>
</dbReference>
<comment type="subcellular location">
    <subcellularLocation>
        <location evidence="1">Nucleus</location>
    </subcellularLocation>
</comment>
<dbReference type="InterPro" id="IPR022591">
    <property type="entry name" value="TAF1_HAT_dom"/>
</dbReference>
<keyword evidence="6" id="KW-0539">Nucleus</keyword>
<dbReference type="Pfam" id="PF15288">
    <property type="entry name" value="zf-CCHC_6"/>
    <property type="match status" value="1"/>
</dbReference>
<feature type="domain" description="Bromo" evidence="9">
    <location>
        <begin position="1235"/>
        <end position="1271"/>
    </location>
</feature>
<feature type="region of interest" description="Disordered" evidence="8">
    <location>
        <begin position="879"/>
        <end position="914"/>
    </location>
</feature>
<feature type="region of interest" description="Disordered" evidence="8">
    <location>
        <begin position="797"/>
        <end position="864"/>
    </location>
</feature>
<keyword evidence="10" id="KW-1185">Reference proteome</keyword>
<dbReference type="PRINTS" id="PR00503">
    <property type="entry name" value="BROMODOMAIN"/>
</dbReference>
<evidence type="ECO:0000256" key="8">
    <source>
        <dbReference type="SAM" id="MobiDB-lite"/>
    </source>
</evidence>
<evidence type="ECO:0000256" key="5">
    <source>
        <dbReference type="ARBA" id="ARBA00023163"/>
    </source>
</evidence>
<evidence type="ECO:0000256" key="1">
    <source>
        <dbReference type="ARBA" id="ARBA00004123"/>
    </source>
</evidence>
<feature type="compositionally biased region" description="Basic and acidic residues" evidence="8">
    <location>
        <begin position="1022"/>
        <end position="1031"/>
    </location>
</feature>
<evidence type="ECO:0000256" key="2">
    <source>
        <dbReference type="ARBA" id="ARBA00009064"/>
    </source>
</evidence>
<proteinExistence type="inferred from homology"/>
<feature type="region of interest" description="Disordered" evidence="8">
    <location>
        <begin position="1558"/>
        <end position="1591"/>
    </location>
</feature>
<keyword evidence="4 7" id="KW-0103">Bromodomain</keyword>
<reference evidence="11" key="1">
    <citation type="submission" date="2022-11" db="UniProtKB">
        <authorList>
            <consortium name="WormBaseParasite"/>
        </authorList>
    </citation>
    <scope>IDENTIFICATION</scope>
</reference>
<feature type="compositionally biased region" description="Low complexity" evidence="8">
    <location>
        <begin position="1560"/>
        <end position="1570"/>
    </location>
</feature>
<dbReference type="Gene3D" id="1.20.920.10">
    <property type="entry name" value="Bromodomain-like"/>
    <property type="match status" value="2"/>
</dbReference>
<dbReference type="Pfam" id="PF00439">
    <property type="entry name" value="Bromodomain"/>
    <property type="match status" value="2"/>
</dbReference>
<protein>
    <submittedName>
        <fullName evidence="11">Bromo domain-containing protein</fullName>
    </submittedName>
</protein>
<dbReference type="PROSITE" id="PS00633">
    <property type="entry name" value="BROMODOMAIN_1"/>
    <property type="match status" value="1"/>
</dbReference>
<dbReference type="Pfam" id="PF12157">
    <property type="entry name" value="DUF3591"/>
    <property type="match status" value="1"/>
</dbReference>
<evidence type="ECO:0000313" key="10">
    <source>
        <dbReference type="Proteomes" id="UP000887577"/>
    </source>
</evidence>
<feature type="compositionally biased region" description="Acidic residues" evidence="8">
    <location>
        <begin position="803"/>
        <end position="818"/>
    </location>
</feature>
<evidence type="ECO:0000256" key="4">
    <source>
        <dbReference type="ARBA" id="ARBA00023117"/>
    </source>
</evidence>
<dbReference type="SUPFAM" id="SSF47370">
    <property type="entry name" value="Bromodomain"/>
    <property type="match status" value="2"/>
</dbReference>
<comment type="similarity">
    <text evidence="2">Belongs to the TAF1 family.</text>
</comment>
<name>A0A914YEX7_9BILA</name>
<feature type="region of interest" description="Disordered" evidence="8">
    <location>
        <begin position="1472"/>
        <end position="1540"/>
    </location>
</feature>
<evidence type="ECO:0000259" key="9">
    <source>
        <dbReference type="PROSITE" id="PS50014"/>
    </source>
</evidence>
<dbReference type="PANTHER" id="PTHR13900:SF0">
    <property type="entry name" value="TRANSCRIPTION INITIATION FACTOR TFIID SUBUNIT 1"/>
    <property type="match status" value="1"/>
</dbReference>
<evidence type="ECO:0000313" key="11">
    <source>
        <dbReference type="WBParaSite" id="PSU_v2.g1786.t1"/>
    </source>
</evidence>
<feature type="compositionally biased region" description="Pro residues" evidence="8">
    <location>
        <begin position="1036"/>
        <end position="1045"/>
    </location>
</feature>
<dbReference type="InterPro" id="IPR041670">
    <property type="entry name" value="Znf-CCHC_6"/>
</dbReference>
<evidence type="ECO:0000256" key="7">
    <source>
        <dbReference type="PROSITE-ProRule" id="PRU00035"/>
    </source>
</evidence>
<keyword evidence="5" id="KW-0804">Transcription</keyword>
<organism evidence="10 11">
    <name type="scientific">Panagrolaimus superbus</name>
    <dbReference type="NCBI Taxonomy" id="310955"/>
    <lineage>
        <taxon>Eukaryota</taxon>
        <taxon>Metazoa</taxon>
        <taxon>Ecdysozoa</taxon>
        <taxon>Nematoda</taxon>
        <taxon>Chromadorea</taxon>
        <taxon>Rhabditida</taxon>
        <taxon>Tylenchina</taxon>
        <taxon>Panagrolaimomorpha</taxon>
        <taxon>Panagrolaimoidea</taxon>
        <taxon>Panagrolaimidae</taxon>
        <taxon>Panagrolaimus</taxon>
    </lineage>
</organism>
<feature type="domain" description="Bromo" evidence="9">
    <location>
        <begin position="1320"/>
        <end position="1390"/>
    </location>
</feature>
<dbReference type="PANTHER" id="PTHR13900">
    <property type="entry name" value="TRANSCRIPTION INITIATION FACTOR TFIID"/>
    <property type="match status" value="1"/>
</dbReference>
<feature type="compositionally biased region" description="Basic and acidic residues" evidence="8">
    <location>
        <begin position="1"/>
        <end position="11"/>
    </location>
</feature>
<evidence type="ECO:0000256" key="3">
    <source>
        <dbReference type="ARBA" id="ARBA00023015"/>
    </source>
</evidence>
<dbReference type="InterPro" id="IPR001487">
    <property type="entry name" value="Bromodomain"/>
</dbReference>
<feature type="region of interest" description="Disordered" evidence="8">
    <location>
        <begin position="1"/>
        <end position="23"/>
    </location>
</feature>
<dbReference type="GO" id="GO:0004402">
    <property type="term" value="F:histone acetyltransferase activity"/>
    <property type="evidence" value="ECO:0007669"/>
    <property type="project" value="InterPro"/>
</dbReference>
<sequence>MDENEQDRVQSDDDGEPPAWRYGPSQIWYDRMNVPPNPKHFDYGIKTLQKRFQAPSKLQNRNLFGAPSQDEESGYEPAEKLSEKSFLPVNLVRWEDDIIFDVEDAKETFLKDYSSGKLPYCGWIALKNARTYNSFMKLYRRYAPKDWFKAEPMKDAQEEKSSYPVDPHHSMFPVDNYDLEHTNWEEDIIWDLTELKKPLEPKILTLDFEDDPKIFGLPDDIPLDEVDSEDVKSFERKDHQFTKKSKLILGQVQQRQKQEEQEQLENTMAQIADRDPFNLSNDDYYALKTTTRQNVVFSGGSVIQHSIPAQNIHRAFFPTCMGPTRLRHFHRMPMQRKILRSLPMDKYGFIDVMSLNKHMLDMAEVREKRKLSEAGLEVFPVRDIKDLSAKDGTLLLFEFSEEHPPLLNQPGMANKIRNYYKRQNNKDPDLELDFGETAFTHTFPFLGNLEPGESLQAIENNMFRAPIYQHTPKTTDYLLIKSGNSLILRKCPIPFVVGQECPLQEVPNPNSKKASIFVRDFLLAFIYRLFWASKDTPRRLKMDDIKAAFPHYAESSVRKRLKGCSDFKRLGPGTESNYWILKEDFRLPSKEEVLAMISPEMCCANYSMLAAEQRLKDAGYGEKYIFAGDIDEKNESDDEVTIEDEIKCAPWNTTRAFLAAQRGKCVLDQSGIADPTGCGAGYSYVRVSAKPQKEDIPQVPKRLVTGTNADLRKLPLKEAKEICKQYGVRDEEINALSRWEIIDVIRTLSTQAAKARSDLSGMARFARGNIRLNYADMQQKYKQYCQRIFDLQNKTLGNPVELSTDDDSSAEEDEDNEEMVARLENILTTALGKKTSPSSTVPRKLKKPINGGGGGSGKKVGEGDQKDFDELMKMIHGDKEDSQMSSGSPVSSVPPPPGPSTAATTTTSADKEPLPKALLNFAPGSDEMVVAQNLKISRKALEMLVSRDNKTKKLKIIRTFLDGDGREVVRSEIISNSQVVEAYVKVRTTKDEKFIREYSHKDEEYKEEKRKEKRRLQDQLRRIKRNEERQKQGIPPKKPTVPPKPKPQKESLLKMKCSACGGTGHMKTNKNCPLYGKTPPATSAFPTVRDMLGAHQLEDGNSRGEVTEVEGTKLRIKKAALNDKSFLKMKIPKLMLKQSKGSSQHPNERDLKAALSTADSGNHTDDGSSDERKADKIPRPKGRPPKIATLNRRKSTIEDSAVDYLSGPHKSVHRRRADPKVLMSTTLGEIYADLKSVPGSEALMFPVNAKKVPDYYKVITEPMDMQQIKQQKICLILLHKKIQLNESKLVELEKQINPLLHEDDLVGFSYILEEIVEACKNVPKSAAFHTKVDARKLPNYYDKIKNPMHFGMILQNIKDHKYFTVGQFRRDVEQIKINSEIYNGQMNPYTLKAKEVVDYVDRLIYQRRDQLSELETNIRGKKAAEGVPIIEEENFSLETIIQQKQSDFNESTGTLPPASPQYQISEYDAMSVGGDSDRPMTESIILGDDDETRAGFDDDSAGVLNDDLALSDEDDDDDDDDEMAPSQIVPYSDFDTEDDEATRDNFANLAASNMSAAGQLSTDLALSSSSESDDDIISAKRPRLDEDFETM</sequence>
<feature type="region of interest" description="Disordered" evidence="8">
    <location>
        <begin position="1022"/>
        <end position="1051"/>
    </location>
</feature>
<keyword evidence="3" id="KW-0805">Transcription regulation</keyword>
<dbReference type="InterPro" id="IPR018359">
    <property type="entry name" value="Bromodomain_CS"/>
</dbReference>
<dbReference type="GO" id="GO:0051123">
    <property type="term" value="P:RNA polymerase II preinitiation complex assembly"/>
    <property type="evidence" value="ECO:0007669"/>
    <property type="project" value="TreeGrafter"/>
</dbReference>
<dbReference type="Proteomes" id="UP000887577">
    <property type="component" value="Unplaced"/>
</dbReference>
<dbReference type="GO" id="GO:0017025">
    <property type="term" value="F:TBP-class protein binding"/>
    <property type="evidence" value="ECO:0007669"/>
    <property type="project" value="InterPro"/>
</dbReference>
<dbReference type="GO" id="GO:0005669">
    <property type="term" value="C:transcription factor TFIID complex"/>
    <property type="evidence" value="ECO:0007669"/>
    <property type="project" value="InterPro"/>
</dbReference>
<dbReference type="GO" id="GO:0016251">
    <property type="term" value="F:RNA polymerase II general transcription initiation factor activity"/>
    <property type="evidence" value="ECO:0007669"/>
    <property type="project" value="InterPro"/>
</dbReference>
<feature type="compositionally biased region" description="Acidic residues" evidence="8">
    <location>
        <begin position="1509"/>
        <end position="1523"/>
    </location>
</feature>
<feature type="compositionally biased region" description="Basic and acidic residues" evidence="8">
    <location>
        <begin position="1162"/>
        <end position="1178"/>
    </location>
</feature>
<dbReference type="InterPro" id="IPR036427">
    <property type="entry name" value="Bromodomain-like_sf"/>
</dbReference>
<dbReference type="WBParaSite" id="PSU_v2.g1786.t1">
    <property type="protein sequence ID" value="PSU_v2.g1786.t1"/>
    <property type="gene ID" value="PSU_v2.g1786"/>
</dbReference>
<dbReference type="SMART" id="SM00297">
    <property type="entry name" value="BROMO"/>
    <property type="match status" value="1"/>
</dbReference>